<proteinExistence type="predicted"/>
<dbReference type="EMBL" id="DOEK01000040">
    <property type="protein sequence ID" value="HBP31595.1"/>
    <property type="molecule type" value="Genomic_DNA"/>
</dbReference>
<dbReference type="InterPro" id="IPR036388">
    <property type="entry name" value="WH-like_DNA-bd_sf"/>
</dbReference>
<dbReference type="GO" id="GO:0045892">
    <property type="term" value="P:negative regulation of DNA-templated transcription"/>
    <property type="evidence" value="ECO:0007669"/>
    <property type="project" value="TreeGrafter"/>
</dbReference>
<dbReference type="PROSITE" id="PS51077">
    <property type="entry name" value="HTH_ICLR"/>
    <property type="match status" value="1"/>
</dbReference>
<accession>A0A356LM36</accession>
<feature type="domain" description="IclR-ED" evidence="5">
    <location>
        <begin position="73"/>
        <end position="255"/>
    </location>
</feature>
<dbReference type="InterPro" id="IPR014757">
    <property type="entry name" value="Tscrpt_reg_IclR_C"/>
</dbReference>
<dbReference type="GO" id="GO:0003700">
    <property type="term" value="F:DNA-binding transcription factor activity"/>
    <property type="evidence" value="ECO:0007669"/>
    <property type="project" value="TreeGrafter"/>
</dbReference>
<protein>
    <submittedName>
        <fullName evidence="6">IclR family transcriptional regulator</fullName>
    </submittedName>
</protein>
<feature type="domain" description="HTH iclR-type" evidence="4">
    <location>
        <begin position="9"/>
        <end position="72"/>
    </location>
</feature>
<keyword evidence="1" id="KW-0805">Transcription regulation</keyword>
<evidence type="ECO:0000256" key="2">
    <source>
        <dbReference type="ARBA" id="ARBA00023125"/>
    </source>
</evidence>
<evidence type="ECO:0000256" key="1">
    <source>
        <dbReference type="ARBA" id="ARBA00023015"/>
    </source>
</evidence>
<dbReference type="PANTHER" id="PTHR30136:SF39">
    <property type="entry name" value="TRANSCRIPTIONAL REGULATORY PROTEIN"/>
    <property type="match status" value="1"/>
</dbReference>
<dbReference type="Gene3D" id="1.10.10.10">
    <property type="entry name" value="Winged helix-like DNA-binding domain superfamily/Winged helix DNA-binding domain"/>
    <property type="match status" value="1"/>
</dbReference>
<dbReference type="Pfam" id="PF09339">
    <property type="entry name" value="HTH_IclR"/>
    <property type="match status" value="1"/>
</dbReference>
<evidence type="ECO:0000313" key="6">
    <source>
        <dbReference type="EMBL" id="HBP31595.1"/>
    </source>
</evidence>
<dbReference type="InterPro" id="IPR050707">
    <property type="entry name" value="HTH_MetabolicPath_Reg"/>
</dbReference>
<dbReference type="PANTHER" id="PTHR30136">
    <property type="entry name" value="HELIX-TURN-HELIX TRANSCRIPTIONAL REGULATOR, ICLR FAMILY"/>
    <property type="match status" value="1"/>
</dbReference>
<reference evidence="6 7" key="1">
    <citation type="journal article" date="2018" name="Nat. Biotechnol.">
        <title>A standardized bacterial taxonomy based on genome phylogeny substantially revises the tree of life.</title>
        <authorList>
            <person name="Parks D.H."/>
            <person name="Chuvochina M."/>
            <person name="Waite D.W."/>
            <person name="Rinke C."/>
            <person name="Skarshewski A."/>
            <person name="Chaumeil P.A."/>
            <person name="Hugenholtz P."/>
        </authorList>
    </citation>
    <scope>NUCLEOTIDE SEQUENCE [LARGE SCALE GENOMIC DNA]</scope>
    <source>
        <strain evidence="6">UBA10707</strain>
    </source>
</reference>
<keyword evidence="2" id="KW-0238">DNA-binding</keyword>
<dbReference type="SUPFAM" id="SSF55781">
    <property type="entry name" value="GAF domain-like"/>
    <property type="match status" value="1"/>
</dbReference>
<name>A0A356LM36_9BURK</name>
<dbReference type="InterPro" id="IPR029016">
    <property type="entry name" value="GAF-like_dom_sf"/>
</dbReference>
<evidence type="ECO:0000313" key="7">
    <source>
        <dbReference type="Proteomes" id="UP000264036"/>
    </source>
</evidence>
<dbReference type="GO" id="GO:0003677">
    <property type="term" value="F:DNA binding"/>
    <property type="evidence" value="ECO:0007669"/>
    <property type="project" value="UniProtKB-KW"/>
</dbReference>
<dbReference type="SUPFAM" id="SSF46785">
    <property type="entry name" value="Winged helix' DNA-binding domain"/>
    <property type="match status" value="1"/>
</dbReference>
<comment type="caution">
    <text evidence="6">The sequence shown here is derived from an EMBL/GenBank/DDBJ whole genome shotgun (WGS) entry which is preliminary data.</text>
</comment>
<dbReference type="Pfam" id="PF01614">
    <property type="entry name" value="IclR_C"/>
    <property type="match status" value="1"/>
</dbReference>
<evidence type="ECO:0000256" key="3">
    <source>
        <dbReference type="ARBA" id="ARBA00023163"/>
    </source>
</evidence>
<evidence type="ECO:0000259" key="4">
    <source>
        <dbReference type="PROSITE" id="PS51077"/>
    </source>
</evidence>
<dbReference type="Proteomes" id="UP000264036">
    <property type="component" value="Unassembled WGS sequence"/>
</dbReference>
<dbReference type="PROSITE" id="PS51078">
    <property type="entry name" value="ICLR_ED"/>
    <property type="match status" value="1"/>
</dbReference>
<dbReference type="SMART" id="SM00346">
    <property type="entry name" value="HTH_ICLR"/>
    <property type="match status" value="1"/>
</dbReference>
<gene>
    <name evidence="6" type="ORF">DD666_19560</name>
</gene>
<organism evidence="6 7">
    <name type="scientific">Advenella kashmirensis</name>
    <dbReference type="NCBI Taxonomy" id="310575"/>
    <lineage>
        <taxon>Bacteria</taxon>
        <taxon>Pseudomonadati</taxon>
        <taxon>Pseudomonadota</taxon>
        <taxon>Betaproteobacteria</taxon>
        <taxon>Burkholderiales</taxon>
        <taxon>Alcaligenaceae</taxon>
    </lineage>
</organism>
<dbReference type="InterPro" id="IPR036390">
    <property type="entry name" value="WH_DNA-bd_sf"/>
</dbReference>
<dbReference type="AlphaFoldDB" id="A0A356LM36"/>
<sequence length="266" mass="29531">MDTKQQAGAQSIRRALSLLRLIAQHNEHGLTLSELTALSGLERSTAHRLLTCLLEENFARRETDGKRFQLGIDAMQMGFSTMHHAPVIDQLRPLAMKLSRLSEDTVFLVIQQADQVLCLLREHGAFPVRIFTIGVGERRLLGIGAGGLALLATHTDADIEVIYKRHEQTYRKSGLSLPMLLEKCHLTRRNGYASIESTITPGVAGVGYAFSVSAITQVAFSFGAITPRLTGQRRTQMGRLLIEECTIWQQKRLMRPIALQNTSVSV</sequence>
<keyword evidence="3" id="KW-0804">Transcription</keyword>
<dbReference type="InterPro" id="IPR005471">
    <property type="entry name" value="Tscrpt_reg_IclR_N"/>
</dbReference>
<dbReference type="Gene3D" id="3.30.450.40">
    <property type="match status" value="1"/>
</dbReference>
<evidence type="ECO:0000259" key="5">
    <source>
        <dbReference type="PROSITE" id="PS51078"/>
    </source>
</evidence>